<proteinExistence type="predicted"/>
<dbReference type="EMBL" id="GBXM01080304">
    <property type="protein sequence ID" value="JAH28273.1"/>
    <property type="molecule type" value="Transcribed_RNA"/>
</dbReference>
<protein>
    <submittedName>
        <fullName evidence="1">Uncharacterized protein</fullName>
    </submittedName>
</protein>
<evidence type="ECO:0000313" key="1">
    <source>
        <dbReference type="EMBL" id="JAH28273.1"/>
    </source>
</evidence>
<organism evidence="1">
    <name type="scientific">Anguilla anguilla</name>
    <name type="common">European freshwater eel</name>
    <name type="synonym">Muraena anguilla</name>
    <dbReference type="NCBI Taxonomy" id="7936"/>
    <lineage>
        <taxon>Eukaryota</taxon>
        <taxon>Metazoa</taxon>
        <taxon>Chordata</taxon>
        <taxon>Craniata</taxon>
        <taxon>Vertebrata</taxon>
        <taxon>Euteleostomi</taxon>
        <taxon>Actinopterygii</taxon>
        <taxon>Neopterygii</taxon>
        <taxon>Teleostei</taxon>
        <taxon>Anguilliformes</taxon>
        <taxon>Anguillidae</taxon>
        <taxon>Anguilla</taxon>
    </lineage>
</organism>
<reference evidence="1" key="2">
    <citation type="journal article" date="2015" name="Fish Shellfish Immunol.">
        <title>Early steps in the European eel (Anguilla anguilla)-Vibrio vulnificus interaction in the gills: Role of the RtxA13 toxin.</title>
        <authorList>
            <person name="Callol A."/>
            <person name="Pajuelo D."/>
            <person name="Ebbesson L."/>
            <person name="Teles M."/>
            <person name="MacKenzie S."/>
            <person name="Amaro C."/>
        </authorList>
    </citation>
    <scope>NUCLEOTIDE SEQUENCE</scope>
</reference>
<reference evidence="1" key="1">
    <citation type="submission" date="2014-11" db="EMBL/GenBank/DDBJ databases">
        <authorList>
            <person name="Amaro Gonzalez C."/>
        </authorList>
    </citation>
    <scope>NUCLEOTIDE SEQUENCE</scope>
</reference>
<sequence>MSAFSFQIRLVTKKNHFHGKWTQRTAIITKVEYLEFCCLGLMLGKSIN</sequence>
<name>A0A0E9RIX5_ANGAN</name>
<accession>A0A0E9RIX5</accession>
<dbReference type="AlphaFoldDB" id="A0A0E9RIX5"/>